<dbReference type="GO" id="GO:0008010">
    <property type="term" value="F:structural constituent of chitin-based larval cuticle"/>
    <property type="evidence" value="ECO:0007669"/>
    <property type="project" value="TreeGrafter"/>
</dbReference>
<dbReference type="PANTHER" id="PTHR10380:SF209">
    <property type="match status" value="1"/>
</dbReference>
<dbReference type="EMBL" id="JAVRBK010000001">
    <property type="protein sequence ID" value="KAK5649239.1"/>
    <property type="molecule type" value="Genomic_DNA"/>
</dbReference>
<dbReference type="PROSITE" id="PS51155">
    <property type="entry name" value="CHIT_BIND_RR_2"/>
    <property type="match status" value="1"/>
</dbReference>
<feature type="compositionally biased region" description="Low complexity" evidence="2">
    <location>
        <begin position="157"/>
        <end position="181"/>
    </location>
</feature>
<feature type="region of interest" description="Disordered" evidence="2">
    <location>
        <begin position="655"/>
        <end position="710"/>
    </location>
</feature>
<evidence type="ECO:0000256" key="2">
    <source>
        <dbReference type="SAM" id="MobiDB-lite"/>
    </source>
</evidence>
<dbReference type="InterPro" id="IPR000618">
    <property type="entry name" value="Insect_cuticle"/>
</dbReference>
<dbReference type="InterPro" id="IPR050468">
    <property type="entry name" value="Cuticle_Struct_Prot"/>
</dbReference>
<keyword evidence="4" id="KW-1185">Reference proteome</keyword>
<evidence type="ECO:0000256" key="1">
    <source>
        <dbReference type="PROSITE-ProRule" id="PRU00497"/>
    </source>
</evidence>
<feature type="compositionally biased region" description="Basic residues" evidence="2">
    <location>
        <begin position="699"/>
        <end position="710"/>
    </location>
</feature>
<dbReference type="PANTHER" id="PTHR10380">
    <property type="entry name" value="CUTICLE PROTEIN"/>
    <property type="match status" value="1"/>
</dbReference>
<protein>
    <submittedName>
        <fullName evidence="3">Uncharacterized protein</fullName>
    </submittedName>
</protein>
<evidence type="ECO:0000313" key="4">
    <source>
        <dbReference type="Proteomes" id="UP001329430"/>
    </source>
</evidence>
<dbReference type="AlphaFoldDB" id="A0AAN7VR47"/>
<gene>
    <name evidence="3" type="ORF">RI129_000268</name>
</gene>
<feature type="region of interest" description="Disordered" evidence="2">
    <location>
        <begin position="157"/>
        <end position="184"/>
    </location>
</feature>
<dbReference type="Proteomes" id="UP001329430">
    <property type="component" value="Chromosome 1"/>
</dbReference>
<dbReference type="GO" id="GO:0062129">
    <property type="term" value="C:chitin-based extracellular matrix"/>
    <property type="evidence" value="ECO:0007669"/>
    <property type="project" value="TreeGrafter"/>
</dbReference>
<organism evidence="3 4">
    <name type="scientific">Pyrocoelia pectoralis</name>
    <dbReference type="NCBI Taxonomy" id="417401"/>
    <lineage>
        <taxon>Eukaryota</taxon>
        <taxon>Metazoa</taxon>
        <taxon>Ecdysozoa</taxon>
        <taxon>Arthropoda</taxon>
        <taxon>Hexapoda</taxon>
        <taxon>Insecta</taxon>
        <taxon>Pterygota</taxon>
        <taxon>Neoptera</taxon>
        <taxon>Endopterygota</taxon>
        <taxon>Coleoptera</taxon>
        <taxon>Polyphaga</taxon>
        <taxon>Elateriformia</taxon>
        <taxon>Elateroidea</taxon>
        <taxon>Lampyridae</taxon>
        <taxon>Lampyrinae</taxon>
        <taxon>Pyrocoelia</taxon>
    </lineage>
</organism>
<comment type="caution">
    <text evidence="3">The sequence shown here is derived from an EMBL/GenBank/DDBJ whole genome shotgun (WGS) entry which is preliminary data.</text>
</comment>
<name>A0AAN7VR47_9COLE</name>
<proteinExistence type="predicted"/>
<evidence type="ECO:0000313" key="3">
    <source>
        <dbReference type="EMBL" id="KAK5649239.1"/>
    </source>
</evidence>
<accession>A0AAN7VR47</accession>
<dbReference type="Pfam" id="PF00379">
    <property type="entry name" value="Chitin_bind_4"/>
    <property type="match status" value="1"/>
</dbReference>
<keyword evidence="1" id="KW-0193">Cuticle</keyword>
<sequence length="710" mass="80075">MRYPKIIIIRKLTNEKKCIVCLSFLQKLTWFILLLCHYTSCEKSSKDSKEDLSGAEAKDGLEIVKSIKKINNDGSYTIGYESDDGSFKIESRDVLGNVKGTYGYVDEKGEVKRVSYSTNNLTELMTEIPSVVQRIPKNNKSSSSTKKPSVLLYNPTTTAIPTSATPKRRFTTQTSTSTSTTRMHRSNLDLKATTTEAASIVYATSAPLRSALYQRPLLRTTAAPGLPNQKSEGQLVRPEIYSTPSTDLPIIRRLALKNPLPYSEAATPKPVAVASQVRSNVLRRQLNPEHNFESRHHALSLQQSFGDDAVDVYSASLTTGTPRPLFTTTSRPRLLSSARGVVDKPHPNHVLDNLPSKPTTEYAEESATTEVAVTESNHQKVTPEYHVPNIQPPLIAVRHPYYEGVVLLPADQVRAQEHQPQYILPNGQLLKAIQPSASPNSHFVQNPTPVYLPRQSIVNAVPIQYDQRDYPRPSPSQIFTPAPLPHHHVPTPPAHRYNYEANNVDEEVDDIKPPVSTREFQRLIDVLILRQKRLESANALINAQRQRELYHHQHVRGGQPLYVQKNEFYPNTINRQYAPINHLQNHEHGRRNENNYQLLTSFSPIQSAATRRVPRLLHAPQVKEESTEDEYLPPEIREMLLLRMLQLAINPSLPLESEESISDGETAESSEHEVKQPGVRNVEILGEVEDEVKPADRSRRFRGNAKSYYK</sequence>
<feature type="compositionally biased region" description="Acidic residues" evidence="2">
    <location>
        <begin position="656"/>
        <end position="668"/>
    </location>
</feature>
<reference evidence="3 4" key="1">
    <citation type="journal article" date="2024" name="Insects">
        <title>An Improved Chromosome-Level Genome Assembly of the Firefly Pyrocoelia pectoralis.</title>
        <authorList>
            <person name="Fu X."/>
            <person name="Meyer-Rochow V.B."/>
            <person name="Ballantyne L."/>
            <person name="Zhu X."/>
        </authorList>
    </citation>
    <scope>NUCLEOTIDE SEQUENCE [LARGE SCALE GENOMIC DNA]</scope>
    <source>
        <strain evidence="3">XCY_ONT2</strain>
    </source>
</reference>